<keyword evidence="4" id="KW-0479">Metal-binding</keyword>
<dbReference type="GO" id="GO:0005524">
    <property type="term" value="F:ATP binding"/>
    <property type="evidence" value="ECO:0007669"/>
    <property type="project" value="UniProtKB-KW"/>
</dbReference>
<dbReference type="GO" id="GO:0009432">
    <property type="term" value="P:SOS response"/>
    <property type="evidence" value="ECO:0007669"/>
    <property type="project" value="UniProtKB-UniRule"/>
</dbReference>
<dbReference type="Gene3D" id="1.10.150.80">
    <property type="entry name" value="HRDC domain"/>
    <property type="match status" value="1"/>
</dbReference>
<evidence type="ECO:0000256" key="1">
    <source>
        <dbReference type="ARBA" id="ARBA00001946"/>
    </source>
</evidence>
<dbReference type="InterPro" id="IPR027417">
    <property type="entry name" value="P-loop_NTPase"/>
</dbReference>
<keyword evidence="13" id="KW-0234">DNA repair</keyword>
<dbReference type="NCBIfam" id="TIGR01389">
    <property type="entry name" value="recQ"/>
    <property type="match status" value="1"/>
</dbReference>
<keyword evidence="5" id="KW-0547">Nucleotide-binding</keyword>
<dbReference type="GO" id="GO:0043138">
    <property type="term" value="F:3'-5' DNA helicase activity"/>
    <property type="evidence" value="ECO:0007669"/>
    <property type="project" value="UniProtKB-EC"/>
</dbReference>
<keyword evidence="11" id="KW-0238">DNA-binding</keyword>
<dbReference type="CDD" id="cd18794">
    <property type="entry name" value="SF2_C_RecQ"/>
    <property type="match status" value="1"/>
</dbReference>
<keyword evidence="9" id="KW-0862">Zinc</keyword>
<dbReference type="Pfam" id="PF00271">
    <property type="entry name" value="Helicase_C"/>
    <property type="match status" value="1"/>
</dbReference>
<evidence type="ECO:0000256" key="16">
    <source>
        <dbReference type="NCBIfam" id="TIGR01389"/>
    </source>
</evidence>
<keyword evidence="12" id="KW-0233">DNA recombination</keyword>
<dbReference type="GO" id="GO:0005737">
    <property type="term" value="C:cytoplasm"/>
    <property type="evidence" value="ECO:0007669"/>
    <property type="project" value="TreeGrafter"/>
</dbReference>
<evidence type="ECO:0000259" key="19">
    <source>
        <dbReference type="PROSITE" id="PS51194"/>
    </source>
</evidence>
<dbReference type="GO" id="GO:0016787">
    <property type="term" value="F:hydrolase activity"/>
    <property type="evidence" value="ECO:0007669"/>
    <property type="project" value="UniProtKB-KW"/>
</dbReference>
<evidence type="ECO:0000256" key="6">
    <source>
        <dbReference type="ARBA" id="ARBA00022763"/>
    </source>
</evidence>
<dbReference type="SMART" id="SM00956">
    <property type="entry name" value="RQC"/>
    <property type="match status" value="1"/>
</dbReference>
<dbReference type="Proteomes" id="UP000033870">
    <property type="component" value="Unassembled WGS sequence"/>
</dbReference>
<dbReference type="InterPro" id="IPR011545">
    <property type="entry name" value="DEAD/DEAH_box_helicase_dom"/>
</dbReference>
<dbReference type="InterPro" id="IPR002121">
    <property type="entry name" value="HRDC_dom"/>
</dbReference>
<comment type="catalytic activity">
    <reaction evidence="15">
        <text>Couples ATP hydrolysis with the unwinding of duplex DNA by translocating in the 3'-5' direction.</text>
        <dbReference type="EC" id="5.6.2.4"/>
    </reaction>
</comment>
<dbReference type="PANTHER" id="PTHR13710:SF105">
    <property type="entry name" value="ATP-DEPENDENT DNA HELICASE Q1"/>
    <property type="match status" value="1"/>
</dbReference>
<evidence type="ECO:0000256" key="15">
    <source>
        <dbReference type="ARBA" id="ARBA00034617"/>
    </source>
</evidence>
<dbReference type="InterPro" id="IPR001650">
    <property type="entry name" value="Helicase_C-like"/>
</dbReference>
<dbReference type="AlphaFoldDB" id="A0A0G2AN09"/>
<evidence type="ECO:0000259" key="17">
    <source>
        <dbReference type="PROSITE" id="PS50967"/>
    </source>
</evidence>
<evidence type="ECO:0000256" key="13">
    <source>
        <dbReference type="ARBA" id="ARBA00023204"/>
    </source>
</evidence>
<dbReference type="Pfam" id="PF16124">
    <property type="entry name" value="RecQ_Zn_bind"/>
    <property type="match status" value="1"/>
</dbReference>
<evidence type="ECO:0000256" key="9">
    <source>
        <dbReference type="ARBA" id="ARBA00022833"/>
    </source>
</evidence>
<dbReference type="GO" id="GO:0030894">
    <property type="term" value="C:replisome"/>
    <property type="evidence" value="ECO:0007669"/>
    <property type="project" value="TreeGrafter"/>
</dbReference>
<evidence type="ECO:0000256" key="7">
    <source>
        <dbReference type="ARBA" id="ARBA00022801"/>
    </source>
</evidence>
<comment type="caution">
    <text evidence="20">The sequence shown here is derived from an EMBL/GenBank/DDBJ whole genome shotgun (WGS) entry which is preliminary data.</text>
</comment>
<dbReference type="FunFam" id="3.40.50.300:FF:000156">
    <property type="entry name" value="ATP-dependent DNA helicase recQ"/>
    <property type="match status" value="1"/>
</dbReference>
<accession>A0A0G2AN09</accession>
<keyword evidence="7" id="KW-0378">Hydrolase</keyword>
<evidence type="ECO:0000256" key="3">
    <source>
        <dbReference type="ARBA" id="ARBA00005446"/>
    </source>
</evidence>
<dbReference type="InterPro" id="IPR004589">
    <property type="entry name" value="DNA_helicase_ATP-dep_RecQ"/>
</dbReference>
<dbReference type="InterPro" id="IPR010997">
    <property type="entry name" value="HRDC-like_sf"/>
</dbReference>
<name>A0A0G2AN09_9BACT</name>
<dbReference type="GO" id="GO:0046872">
    <property type="term" value="F:metal ion binding"/>
    <property type="evidence" value="ECO:0007669"/>
    <property type="project" value="UniProtKB-KW"/>
</dbReference>
<dbReference type="GO" id="GO:0006310">
    <property type="term" value="P:DNA recombination"/>
    <property type="evidence" value="ECO:0007669"/>
    <property type="project" value="UniProtKB-UniRule"/>
</dbReference>
<dbReference type="GO" id="GO:0006281">
    <property type="term" value="P:DNA repair"/>
    <property type="evidence" value="ECO:0007669"/>
    <property type="project" value="UniProtKB-KW"/>
</dbReference>
<dbReference type="GO" id="GO:0003677">
    <property type="term" value="F:DNA binding"/>
    <property type="evidence" value="ECO:0007669"/>
    <property type="project" value="UniProtKB-KW"/>
</dbReference>
<comment type="cofactor">
    <cofactor evidence="1">
        <name>Mg(2+)</name>
        <dbReference type="ChEBI" id="CHEBI:18420"/>
    </cofactor>
</comment>
<comment type="similarity">
    <text evidence="3">Belongs to the helicase family. RecQ subfamily.</text>
</comment>
<dbReference type="InterPro" id="IPR044876">
    <property type="entry name" value="HRDC_dom_sf"/>
</dbReference>
<dbReference type="SMART" id="SM00490">
    <property type="entry name" value="HELICc"/>
    <property type="match status" value="1"/>
</dbReference>
<evidence type="ECO:0000256" key="11">
    <source>
        <dbReference type="ARBA" id="ARBA00023125"/>
    </source>
</evidence>
<dbReference type="InterPro" id="IPR006293">
    <property type="entry name" value="DNA_helicase_ATP-dep_RecQ_bac"/>
</dbReference>
<gene>
    <name evidence="20" type="ORF">UY92_C0004G0043</name>
</gene>
<evidence type="ECO:0000313" key="21">
    <source>
        <dbReference type="Proteomes" id="UP000033870"/>
    </source>
</evidence>
<dbReference type="InterPro" id="IPR014001">
    <property type="entry name" value="Helicase_ATP-bd"/>
</dbReference>
<evidence type="ECO:0000256" key="8">
    <source>
        <dbReference type="ARBA" id="ARBA00022806"/>
    </source>
</evidence>
<dbReference type="PROSITE" id="PS51194">
    <property type="entry name" value="HELICASE_CTER"/>
    <property type="match status" value="1"/>
</dbReference>
<evidence type="ECO:0000259" key="18">
    <source>
        <dbReference type="PROSITE" id="PS51192"/>
    </source>
</evidence>
<dbReference type="PROSITE" id="PS51192">
    <property type="entry name" value="HELICASE_ATP_BIND_1"/>
    <property type="match status" value="1"/>
</dbReference>
<dbReference type="Gene3D" id="1.10.10.10">
    <property type="entry name" value="Winged helix-like DNA-binding domain superfamily/Winged helix DNA-binding domain"/>
    <property type="match status" value="1"/>
</dbReference>
<dbReference type="SMART" id="SM00487">
    <property type="entry name" value="DEXDc"/>
    <property type="match status" value="1"/>
</dbReference>
<dbReference type="GO" id="GO:0043590">
    <property type="term" value="C:bacterial nucleoid"/>
    <property type="evidence" value="ECO:0007669"/>
    <property type="project" value="TreeGrafter"/>
</dbReference>
<evidence type="ECO:0000256" key="12">
    <source>
        <dbReference type="ARBA" id="ARBA00023172"/>
    </source>
</evidence>
<dbReference type="Gene3D" id="1.10.10.1390">
    <property type="entry name" value="ATP-dependent DNA helicase RecQ"/>
    <property type="match status" value="1"/>
</dbReference>
<dbReference type="Pfam" id="PF14493">
    <property type="entry name" value="HTH_40"/>
    <property type="match status" value="1"/>
</dbReference>
<dbReference type="CDD" id="cd17920">
    <property type="entry name" value="DEXHc_RecQ"/>
    <property type="match status" value="1"/>
</dbReference>
<feature type="domain" description="Helicase ATP-binding" evidence="18">
    <location>
        <begin position="22"/>
        <end position="190"/>
    </location>
</feature>
<feature type="domain" description="HRDC" evidence="17">
    <location>
        <begin position="516"/>
        <end position="596"/>
    </location>
</feature>
<dbReference type="Pfam" id="PF00570">
    <property type="entry name" value="HRDC"/>
    <property type="match status" value="1"/>
</dbReference>
<dbReference type="Gene3D" id="3.40.50.300">
    <property type="entry name" value="P-loop containing nucleotide triphosphate hydrolases"/>
    <property type="match status" value="2"/>
</dbReference>
<feature type="domain" description="Helicase C-terminal" evidence="19">
    <location>
        <begin position="211"/>
        <end position="360"/>
    </location>
</feature>
<organism evidence="20 21">
    <name type="scientific">Candidatus Magasanikbacteria bacterium GW2011_GWA2_56_11</name>
    <dbReference type="NCBI Taxonomy" id="1619044"/>
    <lineage>
        <taxon>Bacteria</taxon>
        <taxon>Candidatus Magasanikiibacteriota</taxon>
    </lineage>
</organism>
<keyword evidence="10" id="KW-0067">ATP-binding</keyword>
<keyword evidence="14" id="KW-0413">Isomerase</keyword>
<keyword evidence="8 20" id="KW-0347">Helicase</keyword>
<dbReference type="Pfam" id="PF00270">
    <property type="entry name" value="DEAD"/>
    <property type="match status" value="1"/>
</dbReference>
<dbReference type="EMBL" id="LCRX01000004">
    <property type="protein sequence ID" value="KKW42707.1"/>
    <property type="molecule type" value="Genomic_DNA"/>
</dbReference>
<dbReference type="SMART" id="SM00341">
    <property type="entry name" value="HRDC"/>
    <property type="match status" value="1"/>
</dbReference>
<evidence type="ECO:0000313" key="20">
    <source>
        <dbReference type="EMBL" id="KKW42707.1"/>
    </source>
</evidence>
<sequence>MRDLLKIHFGYDEFRPLQEDVIKTVLGRRDALVLMPTGGGKSLCYQLPALQFSGITLVVSPLIALMKDQVDALQANGIAAACLTSTLAPEELRVRERQIAAGEIKIVYLAPERLAMPGFRQFVRTLPVDFIAVDEAHCISEWGHDFRPEYRKLQGLRADFPRSPVVALTATATKQVREDIVRELRLKEPRIFVSSFNRPNLTYRVEPKDKTFDRLARILDQYRGESALVYCFSRRDTETLSRDLTAAGFSALPYHAGLDPKTRGETQEKFIRDEIPLVVATIAFGMGIDKPNVRLVVHYHLPKSIEGYYQETGRAGRDGLPSECVLFYSPADCEKHRYFIAEIGDPAERARSERKLAEMVRFAELTACRRAFLLRYFGETDAANSCGACDRCLTPRETFDGTLATQKILSAVIRTGEHYGASYITDVLRGSRSADISARGHDRLGVFGLFSDTSKPELRDYMAQLTAAGYLGKEAGRYPTLFVTAAGKRWLRDRGTVSLTRPCEPDEPAAGRHSDLPYEVELFASLRDLRKHCAQKENVPPFVIFGDRTLIEMAYYLPDSLSGLRAITGVGEAKLERYGQIFLREITAYAQARALGARERPRRHRPETVRATSTYLATRDLVARQLPLSAIASARELAPETIVGHLEKLLASGEALDIEYLKPPPERFAAIEAAFRRSGQPWLTPVRRLLPEEYSYLELRLARLWLRDILDSE</sequence>
<dbReference type="InterPro" id="IPR036388">
    <property type="entry name" value="WH-like_DNA-bd_sf"/>
</dbReference>
<dbReference type="GO" id="GO:0009378">
    <property type="term" value="F:four-way junction helicase activity"/>
    <property type="evidence" value="ECO:0007669"/>
    <property type="project" value="TreeGrafter"/>
</dbReference>
<dbReference type="InterPro" id="IPR018982">
    <property type="entry name" value="RQC_domain"/>
</dbReference>
<dbReference type="InterPro" id="IPR029491">
    <property type="entry name" value="Helicase_HTH"/>
</dbReference>
<dbReference type="InterPro" id="IPR032284">
    <property type="entry name" value="RecQ_Zn-bd"/>
</dbReference>
<dbReference type="PANTHER" id="PTHR13710">
    <property type="entry name" value="DNA HELICASE RECQ FAMILY MEMBER"/>
    <property type="match status" value="1"/>
</dbReference>
<dbReference type="PATRIC" id="fig|1619044.3.peg.314"/>
<dbReference type="PROSITE" id="PS50967">
    <property type="entry name" value="HRDC"/>
    <property type="match status" value="1"/>
</dbReference>
<evidence type="ECO:0000256" key="14">
    <source>
        <dbReference type="ARBA" id="ARBA00023235"/>
    </source>
</evidence>
<dbReference type="STRING" id="1619044.UY92_C0004G0043"/>
<dbReference type="SUPFAM" id="SSF52540">
    <property type="entry name" value="P-loop containing nucleoside triphosphate hydrolases"/>
    <property type="match status" value="2"/>
</dbReference>
<dbReference type="EC" id="5.6.2.4" evidence="16"/>
<evidence type="ECO:0000256" key="4">
    <source>
        <dbReference type="ARBA" id="ARBA00022723"/>
    </source>
</evidence>
<dbReference type="NCBIfam" id="TIGR00614">
    <property type="entry name" value="recQ_fam"/>
    <property type="match status" value="1"/>
</dbReference>
<evidence type="ECO:0000256" key="10">
    <source>
        <dbReference type="ARBA" id="ARBA00022840"/>
    </source>
</evidence>
<evidence type="ECO:0000256" key="2">
    <source>
        <dbReference type="ARBA" id="ARBA00001947"/>
    </source>
</evidence>
<dbReference type="GO" id="GO:0006260">
    <property type="term" value="P:DNA replication"/>
    <property type="evidence" value="ECO:0007669"/>
    <property type="project" value="InterPro"/>
</dbReference>
<dbReference type="FunFam" id="3.40.50.300:FF:000296">
    <property type="entry name" value="ATP-dependent DNA helicase RecQ"/>
    <property type="match status" value="1"/>
</dbReference>
<dbReference type="Pfam" id="PF09382">
    <property type="entry name" value="RQC"/>
    <property type="match status" value="1"/>
</dbReference>
<comment type="cofactor">
    <cofactor evidence="2">
        <name>Zn(2+)</name>
        <dbReference type="ChEBI" id="CHEBI:29105"/>
    </cofactor>
</comment>
<evidence type="ECO:0000256" key="5">
    <source>
        <dbReference type="ARBA" id="ARBA00022741"/>
    </source>
</evidence>
<proteinExistence type="inferred from homology"/>
<dbReference type="SUPFAM" id="SSF47819">
    <property type="entry name" value="HRDC-like"/>
    <property type="match status" value="1"/>
</dbReference>
<keyword evidence="6" id="KW-0227">DNA damage</keyword>
<reference evidence="20 21" key="1">
    <citation type="journal article" date="2015" name="Nature">
        <title>rRNA introns, odd ribosomes, and small enigmatic genomes across a large radiation of phyla.</title>
        <authorList>
            <person name="Brown C.T."/>
            <person name="Hug L.A."/>
            <person name="Thomas B.C."/>
            <person name="Sharon I."/>
            <person name="Castelle C.J."/>
            <person name="Singh A."/>
            <person name="Wilkins M.J."/>
            <person name="Williams K.H."/>
            <person name="Banfield J.F."/>
        </authorList>
    </citation>
    <scope>NUCLEOTIDE SEQUENCE [LARGE SCALE GENOMIC DNA]</scope>
</reference>
<protein>
    <recommendedName>
        <fullName evidence="16">DNA helicase RecQ</fullName>
        <ecNumber evidence="16">5.6.2.4</ecNumber>
    </recommendedName>
</protein>